<dbReference type="PROSITE" id="PS00409">
    <property type="entry name" value="PROKAR_NTER_METHYL"/>
    <property type="match status" value="1"/>
</dbReference>
<dbReference type="Proteomes" id="UP000034224">
    <property type="component" value="Unassembled WGS sequence"/>
</dbReference>
<dbReference type="InterPro" id="IPR012902">
    <property type="entry name" value="N_methyl_site"/>
</dbReference>
<comment type="caution">
    <text evidence="2">The sequence shown here is derived from an EMBL/GenBank/DDBJ whole genome shotgun (WGS) entry which is preliminary data.</text>
</comment>
<evidence type="ECO:0000313" key="3">
    <source>
        <dbReference type="Proteomes" id="UP000034224"/>
    </source>
</evidence>
<keyword evidence="1" id="KW-0812">Transmembrane</keyword>
<organism evidence="2 3">
    <name type="scientific">Candidatus Jorgensenbacteria bacterium GW2011_GWB1_50_10</name>
    <dbReference type="NCBI Taxonomy" id="1618665"/>
    <lineage>
        <taxon>Bacteria</taxon>
        <taxon>Candidatus Joergenseniibacteriota</taxon>
    </lineage>
</organism>
<dbReference type="EMBL" id="LCQK01000008">
    <property type="protein sequence ID" value="KKW14488.1"/>
    <property type="molecule type" value="Genomic_DNA"/>
</dbReference>
<dbReference type="SUPFAM" id="SSF54523">
    <property type="entry name" value="Pili subunits"/>
    <property type="match status" value="1"/>
</dbReference>
<dbReference type="AlphaFoldDB" id="A0A0G1W6Y4"/>
<name>A0A0G1W6Y4_9BACT</name>
<evidence type="ECO:0000313" key="2">
    <source>
        <dbReference type="EMBL" id="KKW14488.1"/>
    </source>
</evidence>
<evidence type="ECO:0008006" key="4">
    <source>
        <dbReference type="Google" id="ProtNLM"/>
    </source>
</evidence>
<dbReference type="InterPro" id="IPR045584">
    <property type="entry name" value="Pilin-like"/>
</dbReference>
<reference evidence="2 3" key="1">
    <citation type="journal article" date="2015" name="Nature">
        <title>rRNA introns, odd ribosomes, and small enigmatic genomes across a large radiation of phyla.</title>
        <authorList>
            <person name="Brown C.T."/>
            <person name="Hug L.A."/>
            <person name="Thomas B.C."/>
            <person name="Sharon I."/>
            <person name="Castelle C.J."/>
            <person name="Singh A."/>
            <person name="Wilkins M.J."/>
            <person name="Williams K.H."/>
            <person name="Banfield J.F."/>
        </authorList>
    </citation>
    <scope>NUCLEOTIDE SEQUENCE [LARGE SCALE GENOMIC DNA]</scope>
</reference>
<dbReference type="STRING" id="1618665.UY55_C0008G0003"/>
<dbReference type="Pfam" id="PF07963">
    <property type="entry name" value="N_methyl"/>
    <property type="match status" value="1"/>
</dbReference>
<accession>A0A0G1W6Y4</accession>
<protein>
    <recommendedName>
        <fullName evidence="4">Prepilin-type N-terminal cleavage/methylation domain-containing protein</fullName>
    </recommendedName>
</protein>
<keyword evidence="1" id="KW-0472">Membrane</keyword>
<gene>
    <name evidence="2" type="ORF">UY55_C0008G0003</name>
</gene>
<dbReference type="NCBIfam" id="TIGR02532">
    <property type="entry name" value="IV_pilin_GFxxxE"/>
    <property type="match status" value="1"/>
</dbReference>
<evidence type="ECO:0000256" key="1">
    <source>
        <dbReference type="SAM" id="Phobius"/>
    </source>
</evidence>
<proteinExistence type="predicted"/>
<dbReference type="Gene3D" id="3.30.700.10">
    <property type="entry name" value="Glycoprotein, Type 4 Pilin"/>
    <property type="match status" value="1"/>
</dbReference>
<sequence length="160" mass="17415">MIGPRLSSSKNVRRGFSLLELLLGIAILALLAIFAFGSYRNYAKGIELDFTAKNIAYDLRNVRAKAMSGEGRFNWGIHFVNSASDYYEIFSSPTNYADAGKTIQNTSFLPTTITFSIPASSSTLDVVFSRIAATTTTTTITIVSEDVSKSINVSSLEIGY</sequence>
<feature type="transmembrane region" description="Helical" evidence="1">
    <location>
        <begin position="21"/>
        <end position="39"/>
    </location>
</feature>
<keyword evidence="1" id="KW-1133">Transmembrane helix</keyword>